<evidence type="ECO:0000256" key="1">
    <source>
        <dbReference type="ARBA" id="ARBA00006817"/>
    </source>
</evidence>
<dbReference type="EMBL" id="CADCTR010001430">
    <property type="protein sequence ID" value="CAA9295769.1"/>
    <property type="molecule type" value="Genomic_DNA"/>
</dbReference>
<organism evidence="3">
    <name type="scientific">uncultured Chloroflexia bacterium</name>
    <dbReference type="NCBI Taxonomy" id="1672391"/>
    <lineage>
        <taxon>Bacteria</taxon>
        <taxon>Bacillati</taxon>
        <taxon>Chloroflexota</taxon>
        <taxon>Chloroflexia</taxon>
        <taxon>environmental samples</taxon>
    </lineage>
</organism>
<feature type="domain" description="Activator of Hsp90 ATPase homologue 1/2-like C-terminal" evidence="2">
    <location>
        <begin position="20"/>
        <end position="163"/>
    </location>
</feature>
<reference evidence="3" key="1">
    <citation type="submission" date="2020-02" db="EMBL/GenBank/DDBJ databases">
        <authorList>
            <person name="Meier V. D."/>
        </authorList>
    </citation>
    <scope>NUCLEOTIDE SEQUENCE</scope>
    <source>
        <strain evidence="3">AVDCRST_MAG93</strain>
    </source>
</reference>
<dbReference type="AlphaFoldDB" id="A0A6J4K4P0"/>
<dbReference type="Gene3D" id="3.30.530.20">
    <property type="match status" value="1"/>
</dbReference>
<evidence type="ECO:0000259" key="2">
    <source>
        <dbReference type="Pfam" id="PF08327"/>
    </source>
</evidence>
<name>A0A6J4K4P0_9CHLR</name>
<sequence>MTDSVTPGAKQDLVIKRVFDAPVEQVWNAWTDPAYVRQWWGPDGFTAPVANMDVREGGTSLLCMSSPNFGEHYSTWQYRSVEPMKQIVYIHNLADRDGNAVDPVSMGMPPDFPQNQLHVITFNALSNNRTELTVTEHDWTAGQMMQMSELGMNQCLDKMARALNRGVSAGS</sequence>
<evidence type="ECO:0000313" key="3">
    <source>
        <dbReference type="EMBL" id="CAA9295769.1"/>
    </source>
</evidence>
<proteinExistence type="inferred from homology"/>
<protein>
    <recommendedName>
        <fullName evidence="2">Activator of Hsp90 ATPase homologue 1/2-like C-terminal domain-containing protein</fullName>
    </recommendedName>
</protein>
<dbReference type="InterPro" id="IPR023393">
    <property type="entry name" value="START-like_dom_sf"/>
</dbReference>
<dbReference type="InterPro" id="IPR013538">
    <property type="entry name" value="ASHA1/2-like_C"/>
</dbReference>
<dbReference type="Pfam" id="PF08327">
    <property type="entry name" value="AHSA1"/>
    <property type="match status" value="1"/>
</dbReference>
<comment type="similarity">
    <text evidence="1">Belongs to the AHA1 family.</text>
</comment>
<dbReference type="SUPFAM" id="SSF55961">
    <property type="entry name" value="Bet v1-like"/>
    <property type="match status" value="1"/>
</dbReference>
<accession>A0A6J4K4P0</accession>
<gene>
    <name evidence="3" type="ORF">AVDCRST_MAG93-4243</name>
</gene>
<dbReference type="CDD" id="cd07814">
    <property type="entry name" value="SRPBCC_CalC_Aha1-like"/>
    <property type="match status" value="1"/>
</dbReference>